<accession>A0A1W0E307</accession>
<gene>
    <name evidence="7" type="primary">HRD1</name>
    <name evidence="7" type="ORF">EHP00_1668</name>
</gene>
<dbReference type="PROSITE" id="PS50089">
    <property type="entry name" value="ZF_RING_2"/>
    <property type="match status" value="1"/>
</dbReference>
<evidence type="ECO:0000256" key="1">
    <source>
        <dbReference type="ARBA" id="ARBA00022723"/>
    </source>
</evidence>
<dbReference type="AlphaFoldDB" id="A0A1W0E307"/>
<keyword evidence="8" id="KW-1185">Reference proteome</keyword>
<evidence type="ECO:0000259" key="6">
    <source>
        <dbReference type="PROSITE" id="PS50089"/>
    </source>
</evidence>
<feature type="transmembrane region" description="Helical" evidence="5">
    <location>
        <begin position="167"/>
        <end position="187"/>
    </location>
</feature>
<proteinExistence type="predicted"/>
<evidence type="ECO:0000256" key="2">
    <source>
        <dbReference type="ARBA" id="ARBA00022771"/>
    </source>
</evidence>
<dbReference type="Gene3D" id="3.30.40.10">
    <property type="entry name" value="Zinc/RING finger domain, C3HC4 (zinc finger)"/>
    <property type="match status" value="1"/>
</dbReference>
<keyword evidence="3" id="KW-0862">Zinc</keyword>
<keyword evidence="1" id="KW-0479">Metal-binding</keyword>
<dbReference type="PANTHER" id="PTHR45798">
    <property type="entry name" value="RING-H2 FINGER PROTEIN ATL61-RELATED-RELATED"/>
    <property type="match status" value="1"/>
</dbReference>
<organism evidence="7 8">
    <name type="scientific">Ecytonucleospora hepatopenaei</name>
    <dbReference type="NCBI Taxonomy" id="646526"/>
    <lineage>
        <taxon>Eukaryota</taxon>
        <taxon>Fungi</taxon>
        <taxon>Fungi incertae sedis</taxon>
        <taxon>Microsporidia</taxon>
        <taxon>Enterocytozoonidae</taxon>
        <taxon>Ecytonucleospora</taxon>
    </lineage>
</organism>
<feature type="transmembrane region" description="Helical" evidence="5">
    <location>
        <begin position="207"/>
        <end position="225"/>
    </location>
</feature>
<dbReference type="Pfam" id="PF13639">
    <property type="entry name" value="zf-RING_2"/>
    <property type="match status" value="1"/>
</dbReference>
<keyword evidence="5" id="KW-0472">Membrane</keyword>
<dbReference type="EMBL" id="MNPJ01000027">
    <property type="protein sequence ID" value="OQS53617.1"/>
    <property type="molecule type" value="Genomic_DNA"/>
</dbReference>
<evidence type="ECO:0000256" key="3">
    <source>
        <dbReference type="ARBA" id="ARBA00022833"/>
    </source>
</evidence>
<keyword evidence="5" id="KW-1133">Transmembrane helix</keyword>
<dbReference type="InterPro" id="IPR052788">
    <property type="entry name" value="RING-type_E3_ligase_ATL"/>
</dbReference>
<name>A0A1W0E307_9MICR</name>
<evidence type="ECO:0000256" key="4">
    <source>
        <dbReference type="PROSITE-ProRule" id="PRU00175"/>
    </source>
</evidence>
<protein>
    <submittedName>
        <fullName evidence="7">HRD1</fullName>
    </submittedName>
</protein>
<dbReference type="STRING" id="646526.A0A1W0E307"/>
<dbReference type="SUPFAM" id="SSF57850">
    <property type="entry name" value="RING/U-box"/>
    <property type="match status" value="1"/>
</dbReference>
<dbReference type="GO" id="GO:0008270">
    <property type="term" value="F:zinc ion binding"/>
    <property type="evidence" value="ECO:0007669"/>
    <property type="project" value="UniProtKB-KW"/>
</dbReference>
<keyword evidence="5" id="KW-0812">Transmembrane</keyword>
<dbReference type="OrthoDB" id="7759664at2759"/>
<reference evidence="7 8" key="1">
    <citation type="journal article" date="2017" name="Environ. Microbiol.">
        <title>Decay of the glycolytic pathway and adaptation to intranuclear parasitism within Enterocytozoonidae microsporidia.</title>
        <authorList>
            <person name="Wiredu Boakye D."/>
            <person name="Jaroenlak P."/>
            <person name="Prachumwat A."/>
            <person name="Williams T.A."/>
            <person name="Bateman K.S."/>
            <person name="Itsathitphaisarn O."/>
            <person name="Sritunyalucksana K."/>
            <person name="Paszkiewicz K.H."/>
            <person name="Moore K.A."/>
            <person name="Stentiford G.D."/>
            <person name="Williams B.A."/>
        </authorList>
    </citation>
    <scope>NUCLEOTIDE SEQUENCE [LARGE SCALE GENOMIC DNA]</scope>
    <source>
        <strain evidence="7 8">TH1</strain>
    </source>
</reference>
<dbReference type="InterPro" id="IPR013083">
    <property type="entry name" value="Znf_RING/FYVE/PHD"/>
</dbReference>
<feature type="transmembrane region" description="Helical" evidence="5">
    <location>
        <begin position="100"/>
        <end position="118"/>
    </location>
</feature>
<dbReference type="PANTHER" id="PTHR45798:SF97">
    <property type="entry name" value="ALCOHOL-SENSITIVE RING FINGER PROTEIN 1"/>
    <property type="match status" value="1"/>
</dbReference>
<comment type="caution">
    <text evidence="7">The sequence shown here is derived from an EMBL/GenBank/DDBJ whole genome shotgun (WGS) entry which is preliminary data.</text>
</comment>
<feature type="transmembrane region" description="Helical" evidence="5">
    <location>
        <begin position="47"/>
        <end position="66"/>
    </location>
</feature>
<dbReference type="InterPro" id="IPR001841">
    <property type="entry name" value="Znf_RING"/>
</dbReference>
<keyword evidence="2 4" id="KW-0863">Zinc-finger</keyword>
<evidence type="ECO:0000313" key="8">
    <source>
        <dbReference type="Proteomes" id="UP000192758"/>
    </source>
</evidence>
<dbReference type="SMART" id="SM00184">
    <property type="entry name" value="RING"/>
    <property type="match status" value="1"/>
</dbReference>
<dbReference type="PROSITE" id="PS51257">
    <property type="entry name" value="PROKAR_LIPOPROTEIN"/>
    <property type="match status" value="1"/>
</dbReference>
<dbReference type="Proteomes" id="UP000192758">
    <property type="component" value="Unassembled WGS sequence"/>
</dbReference>
<feature type="domain" description="RING-type" evidence="6">
    <location>
        <begin position="278"/>
        <end position="316"/>
    </location>
</feature>
<evidence type="ECO:0000313" key="7">
    <source>
        <dbReference type="EMBL" id="OQS53617.1"/>
    </source>
</evidence>
<dbReference type="VEuPathDB" id="MicrosporidiaDB:EHP00_1668"/>
<feature type="transmembrane region" description="Helical" evidence="5">
    <location>
        <begin position="7"/>
        <end position="27"/>
    </location>
</feature>
<sequence length="339" mass="39050">MKDIHLDFSIMLGFISVTGCLLAILVFNTHSNNFFQYCYVIYKNQNIYLIFTLLICGIICFFGKIFSDLCFGRLNESDQANYNEMASDYLGNTAMTAISFPYVLQVNNLAAFMVYYAVRGMSWAYHLNSETNASGERTENAAQYSFGWAVVVVLFILFKLRTLCNKFSLMFMSFNGLLAFEYFMTLFSFVKQMLLDYFSHCSPAGEFAIKALFLISRILVAGYYANNLLKFRMPITYIKMIVIDLAELKKTSTVFFKYLKLCKELNTIEDVEVENQMCAICTEDFNKGKKLGCGHIFHTECLKMWCERESTCPICRKPLSFTKDITIETETEVIRARVL</sequence>
<evidence type="ECO:0000256" key="5">
    <source>
        <dbReference type="SAM" id="Phobius"/>
    </source>
</evidence>
<feature type="transmembrane region" description="Helical" evidence="5">
    <location>
        <begin position="141"/>
        <end position="160"/>
    </location>
</feature>